<evidence type="ECO:0000313" key="1">
    <source>
        <dbReference type="EMBL" id="MFM9653725.1"/>
    </source>
</evidence>
<feature type="non-terminal residue" evidence="1">
    <location>
        <position position="87"/>
    </location>
</feature>
<dbReference type="RefSeq" id="WP_409097956.1">
    <property type="nucleotide sequence ID" value="NZ_JBJVNE010000272.1"/>
</dbReference>
<sequence>METLEQAQNELVKLATVVNQIIANQKLLQRDDGCLADCAVVPHTLSDEVVRMIGHFELLGAYAARPYQKGQVVTYQNRMYVCVAPHQ</sequence>
<dbReference type="Proteomes" id="UP001631993">
    <property type="component" value="Unassembled WGS sequence"/>
</dbReference>
<evidence type="ECO:0000313" key="2">
    <source>
        <dbReference type="Proteomes" id="UP001631993"/>
    </source>
</evidence>
<dbReference type="EMBL" id="JBJVNE010000272">
    <property type="protein sequence ID" value="MFM9653725.1"/>
    <property type="molecule type" value="Genomic_DNA"/>
</dbReference>
<protein>
    <submittedName>
        <fullName evidence="1">Uncharacterized protein</fullName>
    </submittedName>
</protein>
<organism evidence="1 2">
    <name type="scientific">Streptomyces galilaeus</name>
    <dbReference type="NCBI Taxonomy" id="33899"/>
    <lineage>
        <taxon>Bacteria</taxon>
        <taxon>Bacillati</taxon>
        <taxon>Actinomycetota</taxon>
        <taxon>Actinomycetes</taxon>
        <taxon>Kitasatosporales</taxon>
        <taxon>Streptomycetaceae</taxon>
        <taxon>Streptomyces</taxon>
    </lineage>
</organism>
<accession>A0ABW9IZ73</accession>
<reference evidence="1 2" key="1">
    <citation type="submission" date="2024-12" db="EMBL/GenBank/DDBJ databases">
        <title>Forecasting of Potato common scab and diversities of Pathogenic streptomyces spp. in china.</title>
        <authorList>
            <person name="Handique U."/>
            <person name="Wu J."/>
        </authorList>
    </citation>
    <scope>NUCLEOTIDE SEQUENCE [LARGE SCALE GENOMIC DNA]</scope>
    <source>
        <strain evidence="1 2">ZRIMU1585</strain>
    </source>
</reference>
<name>A0ABW9IZ73_STRGJ</name>
<gene>
    <name evidence="1" type="ORF">ACKI1S_47810</name>
</gene>
<comment type="caution">
    <text evidence="1">The sequence shown here is derived from an EMBL/GenBank/DDBJ whole genome shotgun (WGS) entry which is preliminary data.</text>
</comment>
<proteinExistence type="predicted"/>
<dbReference type="Gene3D" id="2.10.10.20">
    <property type="entry name" value="Carbohydrate-binding module superfamily 5/12"/>
    <property type="match status" value="1"/>
</dbReference>
<keyword evidence="2" id="KW-1185">Reference proteome</keyword>